<dbReference type="SMART" id="SM00823">
    <property type="entry name" value="PKS_PP"/>
    <property type="match status" value="5"/>
</dbReference>
<dbReference type="FunFam" id="3.30.300.30:FF:000015">
    <property type="entry name" value="Nonribosomal peptide synthase SidD"/>
    <property type="match status" value="2"/>
</dbReference>
<dbReference type="Gene3D" id="1.10.1200.10">
    <property type="entry name" value="ACP-like"/>
    <property type="match status" value="5"/>
</dbReference>
<dbReference type="PANTHER" id="PTHR45527">
    <property type="entry name" value="NONRIBOSOMAL PEPTIDE SYNTHETASE"/>
    <property type="match status" value="1"/>
</dbReference>
<accession>A0A9W4UT02</accession>
<dbReference type="NCBIfam" id="NF003417">
    <property type="entry name" value="PRK04813.1"/>
    <property type="match status" value="4"/>
</dbReference>
<dbReference type="InterPro" id="IPR042099">
    <property type="entry name" value="ANL_N_sf"/>
</dbReference>
<proteinExistence type="inferred from homology"/>
<keyword evidence="3" id="KW-0597">Phosphoprotein</keyword>
<evidence type="ECO:0000256" key="1">
    <source>
        <dbReference type="ARBA" id="ARBA00004924"/>
    </source>
</evidence>
<dbReference type="Gene3D" id="3.30.300.30">
    <property type="match status" value="4"/>
</dbReference>
<evidence type="ECO:0000256" key="2">
    <source>
        <dbReference type="ARBA" id="ARBA00022450"/>
    </source>
</evidence>
<dbReference type="InterPro" id="IPR001242">
    <property type="entry name" value="Condensation_dom"/>
</dbReference>
<feature type="domain" description="Carrier" evidence="7">
    <location>
        <begin position="4834"/>
        <end position="4907"/>
    </location>
</feature>
<dbReference type="GO" id="GO:0031177">
    <property type="term" value="F:phosphopantetheine binding"/>
    <property type="evidence" value="ECO:0007669"/>
    <property type="project" value="InterPro"/>
</dbReference>
<dbReference type="FunFam" id="3.40.50.12780:FF:000024">
    <property type="entry name" value="Nonribosomal siderophore peptide synthase SidC"/>
    <property type="match status" value="2"/>
</dbReference>
<dbReference type="GO" id="GO:0016874">
    <property type="term" value="F:ligase activity"/>
    <property type="evidence" value="ECO:0007669"/>
    <property type="project" value="UniProtKB-KW"/>
</dbReference>
<evidence type="ECO:0000256" key="5">
    <source>
        <dbReference type="ARBA" id="ARBA00029454"/>
    </source>
</evidence>
<feature type="domain" description="Carrier" evidence="7">
    <location>
        <begin position="1595"/>
        <end position="1672"/>
    </location>
</feature>
<dbReference type="InterPro" id="IPR020845">
    <property type="entry name" value="AMP-binding_CS"/>
</dbReference>
<feature type="domain" description="Carrier" evidence="7">
    <location>
        <begin position="3723"/>
        <end position="3800"/>
    </location>
</feature>
<evidence type="ECO:0000256" key="3">
    <source>
        <dbReference type="ARBA" id="ARBA00022553"/>
    </source>
</evidence>
<dbReference type="Gene3D" id="3.30.559.30">
    <property type="entry name" value="Nonribosomal peptide synthetase, condensation domain"/>
    <property type="match status" value="6"/>
</dbReference>
<dbReference type="GO" id="GO:0005737">
    <property type="term" value="C:cytoplasm"/>
    <property type="evidence" value="ECO:0007669"/>
    <property type="project" value="TreeGrafter"/>
</dbReference>
<dbReference type="PANTHER" id="PTHR45527:SF1">
    <property type="entry name" value="FATTY ACID SYNTHASE"/>
    <property type="match status" value="1"/>
</dbReference>
<dbReference type="InterPro" id="IPR045851">
    <property type="entry name" value="AMP-bd_C_sf"/>
</dbReference>
<dbReference type="PROSITE" id="PS00012">
    <property type="entry name" value="PHOSPHOPANTETHEINE"/>
    <property type="match status" value="4"/>
</dbReference>
<keyword evidence="9" id="KW-1185">Reference proteome</keyword>
<dbReference type="Proteomes" id="UP001152607">
    <property type="component" value="Unassembled WGS sequence"/>
</dbReference>
<dbReference type="CDD" id="cd05918">
    <property type="entry name" value="A_NRPS_SidN3_like"/>
    <property type="match status" value="4"/>
</dbReference>
<dbReference type="GO" id="GO:0010106">
    <property type="term" value="P:cellular response to iron ion starvation"/>
    <property type="evidence" value="ECO:0007669"/>
    <property type="project" value="UniProtKB-ARBA"/>
</dbReference>
<dbReference type="GO" id="GO:0043041">
    <property type="term" value="P:amino acid activation for nonribosomal peptide biosynthetic process"/>
    <property type="evidence" value="ECO:0007669"/>
    <property type="project" value="TreeGrafter"/>
</dbReference>
<dbReference type="Pfam" id="PF00668">
    <property type="entry name" value="Condensation"/>
    <property type="match status" value="6"/>
</dbReference>
<dbReference type="FunFam" id="3.40.50.980:FF:000001">
    <property type="entry name" value="Non-ribosomal peptide synthetase"/>
    <property type="match status" value="2"/>
</dbReference>
<dbReference type="InterPro" id="IPR036736">
    <property type="entry name" value="ACP-like_sf"/>
</dbReference>
<comment type="pathway">
    <text evidence="1">Siderophore biosynthesis.</text>
</comment>
<feature type="region of interest" description="Disordered" evidence="6">
    <location>
        <begin position="1580"/>
        <end position="1600"/>
    </location>
</feature>
<dbReference type="InterPro" id="IPR010071">
    <property type="entry name" value="AA_adenyl_dom"/>
</dbReference>
<dbReference type="Gene3D" id="3.40.50.12780">
    <property type="entry name" value="N-terminal domain of ligase-like"/>
    <property type="match status" value="4"/>
</dbReference>
<name>A0A9W4UT02_9PLEO</name>
<evidence type="ECO:0000313" key="9">
    <source>
        <dbReference type="Proteomes" id="UP001152607"/>
    </source>
</evidence>
<protein>
    <recommendedName>
        <fullName evidence="7">Carrier domain-containing protein</fullName>
    </recommendedName>
</protein>
<dbReference type="InterPro" id="IPR000873">
    <property type="entry name" value="AMP-dep_synth/lig_dom"/>
</dbReference>
<dbReference type="GO" id="GO:0031169">
    <property type="term" value="P:ferrichrome biosynthetic process"/>
    <property type="evidence" value="ECO:0007669"/>
    <property type="project" value="UniProtKB-ARBA"/>
</dbReference>
<evidence type="ECO:0000256" key="4">
    <source>
        <dbReference type="ARBA" id="ARBA00022598"/>
    </source>
</evidence>
<dbReference type="Gene3D" id="3.30.559.10">
    <property type="entry name" value="Chloramphenicol acetyltransferase-like domain"/>
    <property type="match status" value="6"/>
</dbReference>
<dbReference type="InterPro" id="IPR020806">
    <property type="entry name" value="PKS_PP-bd"/>
</dbReference>
<feature type="domain" description="Carrier" evidence="7">
    <location>
        <begin position="4277"/>
        <end position="4356"/>
    </location>
</feature>
<dbReference type="InterPro" id="IPR023213">
    <property type="entry name" value="CAT-like_dom_sf"/>
</dbReference>
<evidence type="ECO:0000259" key="7">
    <source>
        <dbReference type="PROSITE" id="PS50075"/>
    </source>
</evidence>
<dbReference type="InterPro" id="IPR009081">
    <property type="entry name" value="PP-bd_ACP"/>
</dbReference>
<comment type="caution">
    <text evidence="8">The sequence shown here is derived from an EMBL/GenBank/DDBJ whole genome shotgun (WGS) entry which is preliminary data.</text>
</comment>
<dbReference type="EMBL" id="CAOQHR010000010">
    <property type="protein sequence ID" value="CAI6340187.1"/>
    <property type="molecule type" value="Genomic_DNA"/>
</dbReference>
<dbReference type="SUPFAM" id="SSF56801">
    <property type="entry name" value="Acetyl-CoA synthetase-like"/>
    <property type="match status" value="4"/>
</dbReference>
<evidence type="ECO:0000313" key="8">
    <source>
        <dbReference type="EMBL" id="CAI6340187.1"/>
    </source>
</evidence>
<sequence>MLLEREPIPEQSVLNRYPKVSEGPKLLHQLIRLSSPTSAPAIDFLEDGSRRRTLTYDELHRSSDALARRIDLALAGLEDASSIIPIMLPQSPELYITLLAVLKAGRAFCPIGLDTPKERLQYIIKDVRADLLITTSTQKETLDSCADLQFLMVDQVLSKLDNPTHIELPRSKPSRLAYVLYTSGSTGVPKAVSVSHFAVTQSLLAHDRHIPRFSRFLQFAAPTFDVSIFEIFFPLYRGCTLVGCTRSQMLSDLPSTINSLQVDAAELTPTVVSNLLRGRSSVPGLKLLLTIGEMLTSNVVEEYGGDHSRESILWGMYGPTEAAIHCTLQPRFKSDCSVGNIGFPLDTVSVFVASPVSPNSEATSIEILPIGETGELVVGGPQVADEYLNRPELTAASFIQHPEFGYLYRTGDKARIHHNGTIECLGRIVAGQIKLRGQRVEVGEIEQVIRKINDCFGVTVMVIEETLVAFCAVASRKTTTTSTIVDMCNRWLPPHMIPNDVVIIDRMPQLASGKIDQNFLRTKYLETYSAEETQISDANGSLNHHLASLIRKSLGQSLRRNNKADICGIDSLGSIRVASALREEGYSVTPIDVLSAQNLVSLIQMCEKRGKSNHTAEMRGIELSVEDYPDLFDTRHDVEDILPCTPLQEAMLAETSTRPNAYCNWIEVEVGQAIEFSQVEQHLRKLAQHNEILRSGFISTLAAPGSFAQIVWKTLPQSAINEVAIFSRRYSLGSAESLLHPFSVQVKCSPEKLRILFQIHHTLYDGWSFDHLLDDLRNLISGRTPDPRPQYRDVVVFHASLTSETVSEDKNYWAEKLYDYSPIRLPNYNGQAVNSEGLRNVRGETSIHAQSLYSRAESLSVNPQVFFQAAVAYMFSLYASSQDVVIGTVTSGRTIPVTRVEDIIGPCIASLPFRLNMIGHETVGDLLKKTQQANRDMLHHCTLPLREINKVCRLRPGEHLFDILFVWQQSLVSNNKENHNLRVVDSADDLEYKITLEFEPRDDAVLYSITYDPSIIPEQQVIYLTKQIDQVVNYYLSDVDNYVEDTAKQFGSDTISLANPKPKQAPVRCGPAYAVEKWAVATPDKNAIILGSIQDGTLGVESEMSYAALNAQANQLAHALLNQDIGEDQLVGIIMEKSIALYVSILAVLKIGRGYLPITPDTPFERTRNILVDAEVAITISDSLVLANLRQDGFEVLDYDRLDLSHYPNCNPEIPYQGSHLAYAIFTSGSTGKPKGVLVTQDNLMSNLEYLASLYPTSEGSRMLQSCSQAFDVSVFEIFFSWYVGICLCTAKKDHLFYDFEASINTLEITHLSLTPTVAGLVDPRHVPKVQFLVTAGEALTENVKRKWTGRGLYQGYGPSETTNICTIRPNVKFEDVINNIGKSFPNTSTLILAPGKDHFVPRGAIGELCFGGTQVFRGYLKRPDLNAEKIFDHPVYGRIYRSGDMGILLPDDSITFTGRIDDQVKLRGQRVELGEITSIMLDHPAVADCATLLLQPGPNSQSLVCFWVPQNATVSDFQVLPSSEFRAVIMELFETLSLQLPSYMVASHLIPITKIPMTTQAKVDKRALRSAYDNLSPSYLESTASSQDTEDDSSQISSSERTMMDIVSQTLNIENGRMGRSTSFFSLGVDSISAISLAKSLRDGGFGQVHVSTVLKNPSVKRLSAFLSDEHMRAPSITKKPFEIADIFSADWLLQIEANFENRGEHVEKILPCTPLQEAMLSSASPSGSTYCNTMIFKVNGDLELMKKSWALMFERHQILRTAFVATDDAQHAFAQVVLAKNQIQLGTIAANVDPITHFQKSILEQLGNNLPPVKLGIQQSESESRVIFSCHHSMYDGTAISALLEEIQSMHMGAELPPPVPYEGYLGHLLNQDLPKADNFWADTFQGFEPTGFPNISSKVPRSGTSFESSERVLQTTLGDALRFCQSSSISLLSLLQTTWTKTLHFYLGESDLCFGNVVSGRTLPEEDLHRLVAPCFNTIPVRVNFDFQNPNTDLCKLLHDFNIDVSPFELTPLRRIQSKILKDEGRLFDTLFILQQPSQPLDESIWSLEQDVGEMDLPLVCELIQDKSQNILRMMLHYSTSLMQDIDANIVAETFDAALSALMKFPNAAANDTIGFSPKLLSHSNLEVQSTPAPEQLLHHEFERNAAQQPNTVALDFLDENTRRTTLSFSELNHWANQIAHALLYQGIEVEDIVPVHVSKSVEYYASILGVLKAGAAFSPIHPDLPTERKRYMLSELRPKIVLYHDCTMDWGDNAKGLDVTKVEHFARENPILKTLRPTNIAYCLYTSGSTGVPKAVSMEHRAPIRTIQSSRDLIPWSQSSKLLQYAAITFDMCYYDCFLAWTYGFTLCAANQETMLNDLAATINTLDVDLLDLTPSVAASLRRTHIPGVNWLYCIGEAMTPDILTEWEGACVNSYGPTEAAFCTTMFPVGKDTKASVIGKPYPSTTFAVFPIGGERPLPTFGVGELYIGGSQLARGYLKNARLTEEKFVQKCGQRFYRSGDIVRKLSDGNFEFLGRADDQVKIRGLRVELGEINYVLQSSDQRINSVTTQIMKKTEDSKSQLVAFITTTNPLEGESQSELRQAIKRAASAHLPSYMVPQFFIFIDRIPKSMAGKIDRKMLSRIFNDSEEINSSNQGENSRGSTQNWTDSQNLIREIFSKLSKTSLDEILPSTTIYQLGLDSISAVQIAAALRKRGYCANAADVMKHNNCCDLAQFLQKSSNLFLKDTQSFDFTAFDARHREEIIASLEIKADSVEAVHPCTPLQSGILSHFIAKDGGVYFNYMRLKLSPNVDLQRLKTAWSTAMQQHRMLRTGFSHTKNSKISFAMIQYREDCQEIPWEDIQSHLSVEQWLTKAQNAAVASLHRPPWLIRPIESDGKTYLDLALLHAIFDAQSLQLILDDVAASYNSTLSGRPSPLEPLLSHILQAGVSDANSSIEFWRKQGKVAAPTRFPNLTPLRYETQPAEITHKNSSQPLIELEKGCREINTSMQVAAMTSWATLLSAYTGEKSVAFGVVLSGRNIDGAEDIAFPSITTVPFVCNITGSRDEDLARAMQLNTDLQQHQFTPLNEIFRSMGISNEQLFDSIFAFQKLASTGENHDLWTILDEKASTEYPLSIELEPKNGYLEYRLTYLPHMIPKEQAILILDQLDGLLEQFISGDAGDSHLLDTTLYSITPAKEKTLPSEVHLLHEFVEITASQHPGRVALEFATSLRAGTYASQKWTYAELDTEGNQMAHLLASHGVKTGDLVAVCFEKCPEASFAMLGILKAGAAFVALDPGAPSARKSFIMQDSGCKLLLSMSTQTEEIKDSVNITIVDLDKTDYQSLPSTKPSLERNIEVHDRSYCLYTSGTTGTPKGCELTHENAVQALLSFQRLFSGHWNQDSRWLQFASFHFDVSVLEQYWSWSVGICVVSAPRDLIFEDLATSIKTLDITHIDLTPSLARILHPDDVPSLCKGVFITGGESLKQEILDVWGPKSVIYNGYGPTEATIGVTMYPRVPVNGKPSNIGPQFDNVGSYVLRPESDVPVMRGGPGELCVSGKLVGKGYLNRADLTQKAFPTLERFNERVYRTGDLVRILHDGSFQFLGRADDQVKLRGQRLEIGEINAVIKQSDSAVADVATLVLKHPKQQKEQLVAFIAVTSHVKSEPRIELRSNNKGLSAAKQMCQDKLPPYMVPTHFVALSAMPLNVNNKADTKKLKEMYQGLSPNDLQILSAASTEDDGTWTEAEVKMRNVFQDTMEIDEKDITKDASLFELGMDSISVIRVVRALKDAGFSKATASTVMRNSTIRRLEKVLSEKSSLLDDQRSIFAAQQAIAAVQHRHRRHMSTIAAADVDDIESIAPCTPLQQGMIARSWESMDGLYFNTFRFSMTQHTVLSQLRQAWQDVFASTQILRTVFIYTDDGFIQCALKGVHLRFDEIVLEDENDLEDTLAQHRRDWVLRNQPHILSPFELVFIKTPTRMMLVIQIFHALYDGVSIELLFKGVWDAYNKNPVQSGPPFQASLAYGPLRPIKSAEKFWKKYLVDAKSKPLPLLTTSSENIPISLSKTIKDLDQFEATRRKLNVTAQTIAQACWSVVLCQYVKSSITLGTVVSGRSIELEGADLVNGPLFNTIPFLFSPQEDNTWASIIQKVHDFNVAAHPYQHTPLRDIMKWCKRGPTQPLFDTLFVYQAAHTENEWKKNNFWELLDGDAVADYPIAMEVEKDGVFLTMTLVAQGRVCSNEIAQQLLRRFEEALQQATKDSSAILSFGFDFDEIPNHTSSQEVVSPSSDFKSANEFEWTDRAMVLRKEIANLADTDPTSIDEKTSVLELGLDSIDAIKLSSRLKRHGMHLPVSSVMRSLNIVNMLQHTNIADEKIKKQPSDTIFWSQKKKLENFVRQEGYTQGIEKVLPLTPIQEAMVAEMIASEYRRYYNHDVLELAPDTDIEKLQQAWMDVAKASPILRTSFLPVNNPGIESSFAQIVHKNPHEFTAITATFGDPDFAALFEECRQMALQKNDLTPLFHLQIVQASKKTYLVLSIAHALYDGWSLGLLHHDIHRAYNCTFEPRPNYENALSQILESSGPDAVTFWRDYLSNASSPKFPRNEVYEPAAPQMIHRIQRSSSVPLQETINFTKNNNVSLQTLGQTVHALTVASYTQSMDVAYGAVLSGRDDDERAELLFPVMNTVIVRCILHGTRKEMLGYMQQNFSNIREYQHFPLRKAVQLAGLQGRPLESLFIYQKSIEKGGDGMALYESLEGKSDVEFAVCVEMEVVDEELIWRCAVSGDVLDEAGAQELLHRLDEVMRNIIDQPHSNIVNFSKDGTSICGLPPYRDSSESLPETRSIDAEEQNCDGLHSAMAEAISGVLAAVSQTPEEDITAETSIFHIGLDSISAIKVSSLLRKQGIILSVSEMLKAGTVKKMAKIIDARSPRTDQTGNNTDKILDEAIATVSQTALLEQAGHSPQDIEKWLPATAGQIYMLTMWLNSNGTMFYPEFTYKVRGSIAFVTLKEAWQSLVDNHSILRTRFHATEEKGVPFMQMVLRKSETHIHDVTGWSNEQIAKLTEERKSQQPLAFMLVSQSEHGWDLRLKIHHALYDGVSLPILTQQLQDLLNSTEATSKSTNVFTEFIAANSMPSILQSRKAFWTNYLRGITQQHLPQPISPSPPRCEVFKPSLSSTMGSLGSLARTNNLTTQSLFLATFAKIYAAITHTPSDHDIVIGIYLANRSYPNIQDLTDAPIPVVNLVPLRVHRPLAVDTLVAAAQIQNDIHEISSAENVGVGLWEINEWSSVKIDCWVNFLTLPTSEREGSDKPNEGIRIEQCGTWNQGVSRVSGTKSSGSFVAPKEVVHEDVQKAYLHSLDVEVTLRGDGLDLGLFVAEEMMRLRDVEKLASDIKEALEGLVDGSRL</sequence>
<dbReference type="NCBIfam" id="TIGR01733">
    <property type="entry name" value="AA-adenyl-dom"/>
    <property type="match status" value="3"/>
</dbReference>
<gene>
    <name evidence="8" type="ORF">PDIGIT_LOCUS13360</name>
</gene>
<dbReference type="PROSITE" id="PS50075">
    <property type="entry name" value="CARRIER"/>
    <property type="match status" value="5"/>
</dbReference>
<keyword evidence="2" id="KW-0596">Phosphopantetheine</keyword>
<dbReference type="SUPFAM" id="SSF52777">
    <property type="entry name" value="CoA-dependent acyltransferases"/>
    <property type="match status" value="12"/>
</dbReference>
<dbReference type="FunFam" id="3.30.300.30:FF:000033">
    <property type="entry name" value="Nonribosomal siderophore peptide synthase SidC"/>
    <property type="match status" value="1"/>
</dbReference>
<dbReference type="PROSITE" id="PS00455">
    <property type="entry name" value="AMP_BINDING"/>
    <property type="match status" value="1"/>
</dbReference>
<evidence type="ECO:0000256" key="6">
    <source>
        <dbReference type="SAM" id="MobiDB-lite"/>
    </source>
</evidence>
<keyword evidence="4" id="KW-0436">Ligase</keyword>
<feature type="domain" description="Carrier" evidence="7">
    <location>
        <begin position="2648"/>
        <end position="2724"/>
    </location>
</feature>
<dbReference type="OrthoDB" id="416786at2759"/>
<dbReference type="Pfam" id="PF00501">
    <property type="entry name" value="AMP-binding"/>
    <property type="match status" value="4"/>
</dbReference>
<comment type="similarity">
    <text evidence="5">Belongs to the NRP synthetase family.</text>
</comment>
<organism evidence="8 9">
    <name type="scientific">Periconia digitata</name>
    <dbReference type="NCBI Taxonomy" id="1303443"/>
    <lineage>
        <taxon>Eukaryota</taxon>
        <taxon>Fungi</taxon>
        <taxon>Dikarya</taxon>
        <taxon>Ascomycota</taxon>
        <taxon>Pezizomycotina</taxon>
        <taxon>Dothideomycetes</taxon>
        <taxon>Pleosporomycetidae</taxon>
        <taxon>Pleosporales</taxon>
        <taxon>Massarineae</taxon>
        <taxon>Periconiaceae</taxon>
        <taxon>Periconia</taxon>
    </lineage>
</organism>
<dbReference type="Pfam" id="PF00550">
    <property type="entry name" value="PP-binding"/>
    <property type="match status" value="5"/>
</dbReference>
<dbReference type="CDD" id="cd19542">
    <property type="entry name" value="CT_NRPS-like"/>
    <property type="match status" value="4"/>
</dbReference>
<dbReference type="InterPro" id="IPR006162">
    <property type="entry name" value="Ppantetheine_attach_site"/>
</dbReference>
<reference evidence="8" key="1">
    <citation type="submission" date="2023-01" db="EMBL/GenBank/DDBJ databases">
        <authorList>
            <person name="Van Ghelder C."/>
            <person name="Rancurel C."/>
        </authorList>
    </citation>
    <scope>NUCLEOTIDE SEQUENCE</scope>
    <source>
        <strain evidence="8">CNCM I-4278</strain>
    </source>
</reference>
<dbReference type="SUPFAM" id="SSF47336">
    <property type="entry name" value="ACP-like"/>
    <property type="match status" value="5"/>
</dbReference>